<proteinExistence type="predicted"/>
<reference evidence="1 2" key="1">
    <citation type="submission" date="2023-07" db="EMBL/GenBank/DDBJ databases">
        <title>Genomic Encyclopedia of Type Strains, Phase IV (KMG-IV): sequencing the most valuable type-strain genomes for metagenomic binning, comparative biology and taxonomic classification.</title>
        <authorList>
            <person name="Goeker M."/>
        </authorList>
    </citation>
    <scope>NUCLEOTIDE SEQUENCE [LARGE SCALE GENOMIC DNA]</scope>
    <source>
        <strain evidence="1 2">DSM 100301</strain>
    </source>
</reference>
<dbReference type="PANTHER" id="PTHR37816">
    <property type="entry name" value="YALI0E33011P"/>
    <property type="match status" value="1"/>
</dbReference>
<dbReference type="EMBL" id="JAUSWH010000001">
    <property type="protein sequence ID" value="MDQ0454337.1"/>
    <property type="molecule type" value="Genomic_DNA"/>
</dbReference>
<sequence length="190" mass="21954">MPRIHVMGASGSGTSTLGHHLARQLGIAHIDSDEIFWLPTDPPYRTPRPLAERRERLAERLPVEGDWVFSGSALNWAEPVEPFYDLIVFLWLDPAIRMARIRRREAERFGPRIQPGGDMFEASQAFLAWAEAYDRAGLEHRSRASHEAWLSRRQTPVLRLDSARPLRELLLDVLERLRRDFGRHFPIGKM</sequence>
<dbReference type="PANTHER" id="PTHR37816:SF2">
    <property type="entry name" value="DNA TOPOLOGY MODULATION PROTEIN FLAR-RELATED PROTEIN"/>
    <property type="match status" value="1"/>
</dbReference>
<evidence type="ECO:0000313" key="2">
    <source>
        <dbReference type="Proteomes" id="UP001235269"/>
    </source>
</evidence>
<evidence type="ECO:0000313" key="1">
    <source>
        <dbReference type="EMBL" id="MDQ0454337.1"/>
    </source>
</evidence>
<protein>
    <submittedName>
        <fullName evidence="1">Adenylate kinase family enzyme</fullName>
    </submittedName>
</protein>
<keyword evidence="1" id="KW-0418">Kinase</keyword>
<organism evidence="1 2">
    <name type="scientific">Rhizobium paknamense</name>
    <dbReference type="NCBI Taxonomy" id="1206817"/>
    <lineage>
        <taxon>Bacteria</taxon>
        <taxon>Pseudomonadati</taxon>
        <taxon>Pseudomonadota</taxon>
        <taxon>Alphaproteobacteria</taxon>
        <taxon>Hyphomicrobiales</taxon>
        <taxon>Rhizobiaceae</taxon>
        <taxon>Rhizobium/Agrobacterium group</taxon>
        <taxon>Rhizobium</taxon>
    </lineage>
</organism>
<dbReference type="SUPFAM" id="SSF52540">
    <property type="entry name" value="P-loop containing nucleoside triphosphate hydrolases"/>
    <property type="match status" value="1"/>
</dbReference>
<name>A0ABU0I7Y6_9HYPH</name>
<dbReference type="NCBIfam" id="NF004861">
    <property type="entry name" value="PRK06217.1"/>
    <property type="match status" value="1"/>
</dbReference>
<keyword evidence="1" id="KW-0808">Transferase</keyword>
<keyword evidence="2" id="KW-1185">Reference proteome</keyword>
<comment type="caution">
    <text evidence="1">The sequence shown here is derived from an EMBL/GenBank/DDBJ whole genome shotgun (WGS) entry which is preliminary data.</text>
</comment>
<dbReference type="RefSeq" id="WP_307156515.1">
    <property type="nucleotide sequence ID" value="NZ_JAUSWH010000001.1"/>
</dbReference>
<dbReference type="GO" id="GO:0016301">
    <property type="term" value="F:kinase activity"/>
    <property type="evidence" value="ECO:0007669"/>
    <property type="project" value="UniProtKB-KW"/>
</dbReference>
<dbReference type="Gene3D" id="3.40.50.300">
    <property type="entry name" value="P-loop containing nucleotide triphosphate hydrolases"/>
    <property type="match status" value="1"/>
</dbReference>
<dbReference type="Proteomes" id="UP001235269">
    <property type="component" value="Unassembled WGS sequence"/>
</dbReference>
<gene>
    <name evidence="1" type="ORF">QO005_000652</name>
</gene>
<dbReference type="InterPro" id="IPR052922">
    <property type="entry name" value="Cytidylate_Kinase-2"/>
</dbReference>
<accession>A0ABU0I7Y6</accession>
<dbReference type="InterPro" id="IPR027417">
    <property type="entry name" value="P-loop_NTPase"/>
</dbReference>